<dbReference type="InterPro" id="IPR010730">
    <property type="entry name" value="HET"/>
</dbReference>
<dbReference type="Pfam" id="PF06985">
    <property type="entry name" value="HET"/>
    <property type="match status" value="1"/>
</dbReference>
<accession>A0ABP0CV65</accession>
<keyword evidence="4" id="KW-1185">Reference proteome</keyword>
<dbReference type="EMBL" id="CAWUHB010000102">
    <property type="protein sequence ID" value="CAK7235668.1"/>
    <property type="molecule type" value="Genomic_DNA"/>
</dbReference>
<evidence type="ECO:0000259" key="1">
    <source>
        <dbReference type="Pfam" id="PF06985"/>
    </source>
</evidence>
<dbReference type="InterPro" id="IPR058525">
    <property type="entry name" value="DUF8212"/>
</dbReference>
<evidence type="ECO:0000313" key="4">
    <source>
        <dbReference type="Proteomes" id="UP001642405"/>
    </source>
</evidence>
<protein>
    <recommendedName>
        <fullName evidence="5">Heterokaryon incompatibility domain-containing protein</fullName>
    </recommendedName>
</protein>
<gene>
    <name evidence="3" type="ORF">SCUCBS95973_009345</name>
</gene>
<sequence>MRLLDTASLKVVPFLESSRNATQLGAEANDHSTLAVPRYAILSHTWEAGEVTLQEMARAADDATVRSKPGYKKIEQSCELARQEGLEYIWIDTCCIDKTNSTELFEAINSMFTWYRNAWVCYVHLADALVVAGGGRDSVVYRNPRRLYVDLYRWYSRGWTLQELVASRNVAFYSADWQPMGTKTAHLMEIARGTGIDPATLAAAGGADFEDHLARISVARRMHWLAYRETTRPEDLAYCMLGIFGIHMPVLYGEGDRAFVRLQEELLKSVDDQSLFAWKEDDSLDYYRDDYGNSFRCWGLLARVPAEFRVAKSVARFRDTRSQRPAIQLSTSRGIQTTFLMCRDRSYSSGDLFLAVLDCHVGRVPGVYAGIRLKRTSSSRDEFVRVDTQQLLQFCAVDAQGRQSLAGFDHAQPQPGLYEMRYRTLHADWTPRTIFVRQDYPLPPPPGLWLVPPPGNRRPRGGGAQGSVRVLDIHPRHQWDADTWTVQPTHIDYWAGVAAAWLLQLGDDGPQLVIAAGGFPDRSSLQMRLLPWCRVLPLDLFPDLAGYAAGARGLAKTAKEDAGATASKGPDIDLGIHASIESIQLYGQEMLVVKMGYE</sequence>
<evidence type="ECO:0008006" key="5">
    <source>
        <dbReference type="Google" id="ProtNLM"/>
    </source>
</evidence>
<feature type="domain" description="Heterokaryon incompatibility" evidence="1">
    <location>
        <begin position="39"/>
        <end position="128"/>
    </location>
</feature>
<evidence type="ECO:0000313" key="3">
    <source>
        <dbReference type="EMBL" id="CAK7235668.1"/>
    </source>
</evidence>
<dbReference type="Proteomes" id="UP001642405">
    <property type="component" value="Unassembled WGS sequence"/>
</dbReference>
<comment type="caution">
    <text evidence="3">The sequence shown here is derived from an EMBL/GenBank/DDBJ whole genome shotgun (WGS) entry which is preliminary data.</text>
</comment>
<organism evidence="3 4">
    <name type="scientific">Sporothrix curviconia</name>
    <dbReference type="NCBI Taxonomy" id="1260050"/>
    <lineage>
        <taxon>Eukaryota</taxon>
        <taxon>Fungi</taxon>
        <taxon>Dikarya</taxon>
        <taxon>Ascomycota</taxon>
        <taxon>Pezizomycotina</taxon>
        <taxon>Sordariomycetes</taxon>
        <taxon>Sordariomycetidae</taxon>
        <taxon>Ophiostomatales</taxon>
        <taxon>Ophiostomataceae</taxon>
        <taxon>Sporothrix</taxon>
    </lineage>
</organism>
<proteinExistence type="predicted"/>
<dbReference type="PANTHER" id="PTHR10622">
    <property type="entry name" value="HET DOMAIN-CONTAINING PROTEIN"/>
    <property type="match status" value="1"/>
</dbReference>
<dbReference type="PANTHER" id="PTHR10622:SF10">
    <property type="entry name" value="HET DOMAIN-CONTAINING PROTEIN"/>
    <property type="match status" value="1"/>
</dbReference>
<dbReference type="Pfam" id="PF26640">
    <property type="entry name" value="DUF8212"/>
    <property type="match status" value="1"/>
</dbReference>
<feature type="domain" description="DUF8212" evidence="2">
    <location>
        <begin position="257"/>
        <end position="317"/>
    </location>
</feature>
<name>A0ABP0CV65_9PEZI</name>
<evidence type="ECO:0000259" key="2">
    <source>
        <dbReference type="Pfam" id="PF26640"/>
    </source>
</evidence>
<reference evidence="3 4" key="1">
    <citation type="submission" date="2024-01" db="EMBL/GenBank/DDBJ databases">
        <authorList>
            <person name="Allen C."/>
            <person name="Tagirdzhanova G."/>
        </authorList>
    </citation>
    <scope>NUCLEOTIDE SEQUENCE [LARGE SCALE GENOMIC DNA]</scope>
</reference>